<dbReference type="EMBL" id="MBTA01000026">
    <property type="protein sequence ID" value="RKD14469.1"/>
    <property type="molecule type" value="Genomic_DNA"/>
</dbReference>
<evidence type="ECO:0000313" key="3">
    <source>
        <dbReference type="Proteomes" id="UP000283433"/>
    </source>
</evidence>
<keyword evidence="3" id="KW-1185">Reference proteome</keyword>
<dbReference type="OrthoDB" id="9792011at2"/>
<reference evidence="2 3" key="1">
    <citation type="submission" date="2016-07" db="EMBL/GenBank/DDBJ databases">
        <title>Genome of Pelobium manganitolerans.</title>
        <authorList>
            <person name="Wu S."/>
            <person name="Wang G."/>
        </authorList>
    </citation>
    <scope>NUCLEOTIDE SEQUENCE [LARGE SCALE GENOMIC DNA]</scope>
    <source>
        <strain evidence="2 3">YS-25</strain>
    </source>
</reference>
<evidence type="ECO:0000259" key="1">
    <source>
        <dbReference type="Pfam" id="PF14344"/>
    </source>
</evidence>
<dbReference type="PROSITE" id="PS51257">
    <property type="entry name" value="PROKAR_LIPOPROTEIN"/>
    <property type="match status" value="1"/>
</dbReference>
<accession>A0A419S478</accession>
<dbReference type="RefSeq" id="WP_120182475.1">
    <property type="nucleotide sequence ID" value="NZ_MBTA01000026.1"/>
</dbReference>
<proteinExistence type="predicted"/>
<sequence>MKSLKQRGIAGFVMLLVVFTMSSCLKNNDDYVAPNYSWLSVTNASPNVEKFDFVIDNQLVNNEYFSFGDRLSYQALYSGTRRIGIFKDGTTDSLRTGTLVAQPNKIYSLYVVGEAPNTQFLVTTDSIKEPTAGKARVRFMNLSINAPALKLNYGVDSTLFTNVAYKGYTDFVEIPGGKKYNFSVATEAGGGNSASQNAIMIESNKNYTVWAKGYYNGSTTDSLKLGLKIQENR</sequence>
<organism evidence="2 3">
    <name type="scientific">Pelobium manganitolerans</name>
    <dbReference type="NCBI Taxonomy" id="1842495"/>
    <lineage>
        <taxon>Bacteria</taxon>
        <taxon>Pseudomonadati</taxon>
        <taxon>Bacteroidota</taxon>
        <taxon>Sphingobacteriia</taxon>
        <taxon>Sphingobacteriales</taxon>
        <taxon>Sphingobacteriaceae</taxon>
        <taxon>Pelobium</taxon>
    </lineage>
</organism>
<comment type="caution">
    <text evidence="2">The sequence shown here is derived from an EMBL/GenBank/DDBJ whole genome shotgun (WGS) entry which is preliminary data.</text>
</comment>
<dbReference type="InterPro" id="IPR025510">
    <property type="entry name" value="DUF4397"/>
</dbReference>
<feature type="domain" description="DUF4397" evidence="1">
    <location>
        <begin position="38"/>
        <end position="151"/>
    </location>
</feature>
<gene>
    <name evidence="2" type="ORF">BCY91_08340</name>
</gene>
<evidence type="ECO:0000313" key="2">
    <source>
        <dbReference type="EMBL" id="RKD14469.1"/>
    </source>
</evidence>
<dbReference type="AlphaFoldDB" id="A0A419S478"/>
<dbReference type="Proteomes" id="UP000283433">
    <property type="component" value="Unassembled WGS sequence"/>
</dbReference>
<dbReference type="Pfam" id="PF14344">
    <property type="entry name" value="DUF4397"/>
    <property type="match status" value="1"/>
</dbReference>
<name>A0A419S478_9SPHI</name>
<protein>
    <recommendedName>
        <fullName evidence="1">DUF4397 domain-containing protein</fullName>
    </recommendedName>
</protein>